<comment type="caution">
    <text evidence="1">The sequence shown here is derived from an EMBL/GenBank/DDBJ whole genome shotgun (WGS) entry which is preliminary data.</text>
</comment>
<evidence type="ECO:0000313" key="2">
    <source>
        <dbReference type="Proteomes" id="UP000028828"/>
    </source>
</evidence>
<dbReference type="AlphaFoldDB" id="A0A086K381"/>
<accession>A0A086K381</accession>
<dbReference type="EMBL" id="AEYI02001321">
    <property type="protein sequence ID" value="KFG38849.1"/>
    <property type="molecule type" value="Genomic_DNA"/>
</dbReference>
<name>A0A086K381_TOXGO</name>
<protein>
    <submittedName>
        <fullName evidence="1">Uncharacterized protein</fullName>
    </submittedName>
</protein>
<dbReference type="VEuPathDB" id="ToxoDB:TGP89_240365"/>
<dbReference type="Proteomes" id="UP000028828">
    <property type="component" value="Unassembled WGS sequence"/>
</dbReference>
<proteinExistence type="predicted"/>
<sequence length="179" mass="20564">MSRIVWQRTSFSYYVRSRMSIIDAVLPHQLETQFSSCGLTGHLRMLSMCRLQGSQERSILCLPRCCLALEVFVSSERIASLKVMLYTRSGILAFMFSYTPVTSCLRPSSLSRTSFTYGLIGKRQVRLHRIRLTCRLTEHSLLQRCVEYEQVFLCSRELPVTLTTGIPPQRAIIICARFV</sequence>
<reference evidence="1 2" key="1">
    <citation type="submission" date="2014-03" db="EMBL/GenBank/DDBJ databases">
        <authorList>
            <person name="Sibley D."/>
            <person name="Venepally P."/>
            <person name="Karamycheva S."/>
            <person name="Hadjithomas M."/>
            <person name="Khan A."/>
            <person name="Brunk B."/>
            <person name="Roos D."/>
            <person name="Caler E."/>
            <person name="Lorenzi H."/>
        </authorList>
    </citation>
    <scope>NUCLEOTIDE SEQUENCE [LARGE SCALE GENOMIC DNA]</scope>
    <source>
        <strain evidence="2">p89</strain>
    </source>
</reference>
<organism evidence="1 2">
    <name type="scientific">Toxoplasma gondii p89</name>
    <dbReference type="NCBI Taxonomy" id="943119"/>
    <lineage>
        <taxon>Eukaryota</taxon>
        <taxon>Sar</taxon>
        <taxon>Alveolata</taxon>
        <taxon>Apicomplexa</taxon>
        <taxon>Conoidasida</taxon>
        <taxon>Coccidia</taxon>
        <taxon>Eucoccidiorida</taxon>
        <taxon>Eimeriorina</taxon>
        <taxon>Sarcocystidae</taxon>
        <taxon>Toxoplasma</taxon>
    </lineage>
</organism>
<gene>
    <name evidence="1" type="ORF">TGP89_240365</name>
</gene>
<evidence type="ECO:0000313" key="1">
    <source>
        <dbReference type="EMBL" id="KFG38849.1"/>
    </source>
</evidence>